<protein>
    <submittedName>
        <fullName evidence="2">Uncharacterized protein</fullName>
    </submittedName>
</protein>
<reference evidence="3" key="2">
    <citation type="submission" date="2015-01" db="EMBL/GenBank/DDBJ databases">
        <title>Evolutionary Origins and Diversification of the Mycorrhizal Mutualists.</title>
        <authorList>
            <consortium name="DOE Joint Genome Institute"/>
            <consortium name="Mycorrhizal Genomics Consortium"/>
            <person name="Kohler A."/>
            <person name="Kuo A."/>
            <person name="Nagy L.G."/>
            <person name="Floudas D."/>
            <person name="Copeland A."/>
            <person name="Barry K.W."/>
            <person name="Cichocki N."/>
            <person name="Veneault-Fourrey C."/>
            <person name="LaButti K."/>
            <person name="Lindquist E.A."/>
            <person name="Lipzen A."/>
            <person name="Lundell T."/>
            <person name="Morin E."/>
            <person name="Murat C."/>
            <person name="Riley R."/>
            <person name="Ohm R."/>
            <person name="Sun H."/>
            <person name="Tunlid A."/>
            <person name="Henrissat B."/>
            <person name="Grigoriev I.V."/>
            <person name="Hibbett D.S."/>
            <person name="Martin F."/>
        </authorList>
    </citation>
    <scope>NUCLEOTIDE SEQUENCE [LARGE SCALE GENOMIC DNA]</scope>
    <source>
        <strain evidence="3">LaAM-08-1</strain>
    </source>
</reference>
<evidence type="ECO:0000256" key="1">
    <source>
        <dbReference type="SAM" id="MobiDB-lite"/>
    </source>
</evidence>
<evidence type="ECO:0000313" key="2">
    <source>
        <dbReference type="EMBL" id="KIJ93032.1"/>
    </source>
</evidence>
<feature type="region of interest" description="Disordered" evidence="1">
    <location>
        <begin position="1"/>
        <end position="42"/>
    </location>
</feature>
<reference evidence="2 3" key="1">
    <citation type="submission" date="2014-04" db="EMBL/GenBank/DDBJ databases">
        <authorList>
            <consortium name="DOE Joint Genome Institute"/>
            <person name="Kuo A."/>
            <person name="Kohler A."/>
            <person name="Nagy L.G."/>
            <person name="Floudas D."/>
            <person name="Copeland A."/>
            <person name="Barry K.W."/>
            <person name="Cichocki N."/>
            <person name="Veneault-Fourrey C."/>
            <person name="LaButti K."/>
            <person name="Lindquist E.A."/>
            <person name="Lipzen A."/>
            <person name="Lundell T."/>
            <person name="Morin E."/>
            <person name="Murat C."/>
            <person name="Sun H."/>
            <person name="Tunlid A."/>
            <person name="Henrissat B."/>
            <person name="Grigoriev I.V."/>
            <person name="Hibbett D.S."/>
            <person name="Martin F."/>
            <person name="Nordberg H.P."/>
            <person name="Cantor M.N."/>
            <person name="Hua S.X."/>
        </authorList>
    </citation>
    <scope>NUCLEOTIDE SEQUENCE [LARGE SCALE GENOMIC DNA]</scope>
    <source>
        <strain evidence="2 3">LaAM-08-1</strain>
    </source>
</reference>
<gene>
    <name evidence="2" type="ORF">K443DRAFT_13165</name>
</gene>
<name>A0A0C9X9T9_9AGAR</name>
<dbReference type="Proteomes" id="UP000054477">
    <property type="component" value="Unassembled WGS sequence"/>
</dbReference>
<organism evidence="2 3">
    <name type="scientific">Laccaria amethystina LaAM-08-1</name>
    <dbReference type="NCBI Taxonomy" id="1095629"/>
    <lineage>
        <taxon>Eukaryota</taxon>
        <taxon>Fungi</taxon>
        <taxon>Dikarya</taxon>
        <taxon>Basidiomycota</taxon>
        <taxon>Agaricomycotina</taxon>
        <taxon>Agaricomycetes</taxon>
        <taxon>Agaricomycetidae</taxon>
        <taxon>Agaricales</taxon>
        <taxon>Agaricineae</taxon>
        <taxon>Hydnangiaceae</taxon>
        <taxon>Laccaria</taxon>
    </lineage>
</organism>
<accession>A0A0C9X9T9</accession>
<feature type="compositionally biased region" description="Basic and acidic residues" evidence="1">
    <location>
        <begin position="7"/>
        <end position="19"/>
    </location>
</feature>
<dbReference type="EMBL" id="KN838869">
    <property type="protein sequence ID" value="KIJ93032.1"/>
    <property type="molecule type" value="Genomic_DNA"/>
</dbReference>
<proteinExistence type="predicted"/>
<evidence type="ECO:0000313" key="3">
    <source>
        <dbReference type="Proteomes" id="UP000054477"/>
    </source>
</evidence>
<dbReference type="HOGENOM" id="CLU_2210472_0_0_1"/>
<keyword evidence="3" id="KW-1185">Reference proteome</keyword>
<dbReference type="AlphaFoldDB" id="A0A0C9X9T9"/>
<sequence length="107" mass="11252">MPLGGGIDREGPRYTDGDGLHAGSRVSGPSAHTVGLPGRPHAQGTLMEGFALAGRPGTPHDYRCRWSSGTMYNLSDFSAHRLASWSATDKAKIQDGQPGTPAAIDKH</sequence>